<comment type="caution">
    <text evidence="9">The sequence shown here is derived from an EMBL/GenBank/DDBJ whole genome shotgun (WGS) entry which is preliminary data.</text>
</comment>
<dbReference type="Gene3D" id="1.10.4160.10">
    <property type="entry name" value="Hydantoin permease"/>
    <property type="match status" value="1"/>
</dbReference>
<feature type="transmembrane region" description="Helical" evidence="8">
    <location>
        <begin position="401"/>
        <end position="426"/>
    </location>
</feature>
<accession>A0A317Q992</accession>
<keyword evidence="5 8" id="KW-1133">Transmembrane helix</keyword>
<name>A0A317Q992_9ENTR</name>
<dbReference type="GO" id="GO:0005886">
    <property type="term" value="C:plasma membrane"/>
    <property type="evidence" value="ECO:0007669"/>
    <property type="project" value="TreeGrafter"/>
</dbReference>
<evidence type="ECO:0000256" key="3">
    <source>
        <dbReference type="ARBA" id="ARBA00022448"/>
    </source>
</evidence>
<protein>
    <submittedName>
        <fullName evidence="9">NCS1 family nucleobase:cation symporter-1</fullName>
    </submittedName>
</protein>
<dbReference type="EMBL" id="QGTS01000001">
    <property type="protein sequence ID" value="PWW12516.1"/>
    <property type="molecule type" value="Genomic_DNA"/>
</dbReference>
<keyword evidence="10" id="KW-1185">Reference proteome</keyword>
<evidence type="ECO:0000256" key="5">
    <source>
        <dbReference type="ARBA" id="ARBA00022989"/>
    </source>
</evidence>
<feature type="transmembrane region" description="Helical" evidence="8">
    <location>
        <begin position="241"/>
        <end position="264"/>
    </location>
</feature>
<keyword evidence="6 7" id="KW-0472">Membrane</keyword>
<feature type="transmembrane region" description="Helical" evidence="8">
    <location>
        <begin position="326"/>
        <end position="346"/>
    </location>
</feature>
<evidence type="ECO:0000256" key="4">
    <source>
        <dbReference type="ARBA" id="ARBA00022692"/>
    </source>
</evidence>
<dbReference type="PIRSF" id="PIRSF002744">
    <property type="entry name" value="Pur-cyt_permease"/>
    <property type="match status" value="1"/>
</dbReference>
<feature type="transmembrane region" description="Helical" evidence="8">
    <location>
        <begin position="203"/>
        <end position="221"/>
    </location>
</feature>
<feature type="transmembrane region" description="Helical" evidence="8">
    <location>
        <begin position="36"/>
        <end position="56"/>
    </location>
</feature>
<keyword evidence="4 8" id="KW-0812">Transmembrane</keyword>
<dbReference type="PANTHER" id="PTHR31806">
    <property type="entry name" value="PURINE-CYTOSINE PERMEASE FCY2-RELATED"/>
    <property type="match status" value="1"/>
</dbReference>
<sequence>MMTNKPVDSASTTTIELSTIQPIPLNERHGKPQNLFTIWFGSNIMLLTVITGALAVSIFHLSFLWATVAVLIGNLAGGLFMALHSAQGPQLGVPQMVQTRGQFGSYGSVLVVALVVIMYIGFLASNLVLGGQSLHAIYAPVSINMGIIVSALLSLVACAFGYNLIHAYTKVMSWVSGFILVAAFVWIIFVTGLPANFLARGDFNLSGFLGAVSIAALWQLAYAPYVSDYSRYMPKDISEKSVFWCSYLGCVLGSLFPMILGILVSVCIGDGDLINGIVNMTGGLSSTVIIVFAVGIAATNAMNLYCGVLCTLTLGQTFFPKWSPLSGARIAVSIVTVLIEVLIAIYGQENFLVNYTNFILMLLYVLVPWTAINLVDYYLVAHGNYDVASFFRRDGGIYGYFNSKAIFCYLLGIIVEVPFMSTAIYTGPAATMLGGADISWIIGLAVVSPVYYLLCRTQPAVQVSSVKS</sequence>
<organism evidence="9 10">
    <name type="scientific">Mangrovibacter plantisponsor</name>
    <dbReference type="NCBI Taxonomy" id="451513"/>
    <lineage>
        <taxon>Bacteria</taxon>
        <taxon>Pseudomonadati</taxon>
        <taxon>Pseudomonadota</taxon>
        <taxon>Gammaproteobacteria</taxon>
        <taxon>Enterobacterales</taxon>
        <taxon>Enterobacteriaceae</taxon>
        <taxon>Mangrovibacter</taxon>
    </lineage>
</organism>
<dbReference type="Pfam" id="PF02133">
    <property type="entry name" value="Transp_cyt_pur"/>
    <property type="match status" value="1"/>
</dbReference>
<feature type="transmembrane region" description="Helical" evidence="8">
    <location>
        <begin position="103"/>
        <end position="129"/>
    </location>
</feature>
<keyword evidence="3 7" id="KW-0813">Transport</keyword>
<dbReference type="RefSeq" id="WP_110024460.1">
    <property type="nucleotide sequence ID" value="NZ_QGTS01000001.1"/>
</dbReference>
<feature type="transmembrane region" description="Helical" evidence="8">
    <location>
        <begin position="63"/>
        <end position="83"/>
    </location>
</feature>
<feature type="transmembrane region" description="Helical" evidence="8">
    <location>
        <begin position="171"/>
        <end position="191"/>
    </location>
</feature>
<comment type="subcellular location">
    <subcellularLocation>
        <location evidence="1">Membrane</location>
        <topology evidence="1">Multi-pass membrane protein</topology>
    </subcellularLocation>
</comment>
<feature type="transmembrane region" description="Helical" evidence="8">
    <location>
        <begin position="438"/>
        <end position="455"/>
    </location>
</feature>
<evidence type="ECO:0000256" key="6">
    <source>
        <dbReference type="ARBA" id="ARBA00023136"/>
    </source>
</evidence>
<dbReference type="InterPro" id="IPR001248">
    <property type="entry name" value="Pur-cyt_permease"/>
</dbReference>
<feature type="transmembrane region" description="Helical" evidence="8">
    <location>
        <begin position="141"/>
        <end position="165"/>
    </location>
</feature>
<feature type="transmembrane region" description="Helical" evidence="8">
    <location>
        <begin position="358"/>
        <end position="380"/>
    </location>
</feature>
<evidence type="ECO:0000256" key="8">
    <source>
        <dbReference type="SAM" id="Phobius"/>
    </source>
</evidence>
<dbReference type="InterPro" id="IPR026030">
    <property type="entry name" value="Pur-cyt_permease_Fcy2/21/22"/>
</dbReference>
<dbReference type="Proteomes" id="UP000246744">
    <property type="component" value="Unassembled WGS sequence"/>
</dbReference>
<proteinExistence type="inferred from homology"/>
<gene>
    <name evidence="9" type="ORF">DES37_10179</name>
</gene>
<dbReference type="CDD" id="cd11484">
    <property type="entry name" value="SLC-NCS1sbd_CobB-like"/>
    <property type="match status" value="1"/>
</dbReference>
<evidence type="ECO:0000256" key="2">
    <source>
        <dbReference type="ARBA" id="ARBA00008974"/>
    </source>
</evidence>
<evidence type="ECO:0000256" key="7">
    <source>
        <dbReference type="PIRNR" id="PIRNR002744"/>
    </source>
</evidence>
<evidence type="ECO:0000256" key="1">
    <source>
        <dbReference type="ARBA" id="ARBA00004141"/>
    </source>
</evidence>
<dbReference type="GO" id="GO:0022857">
    <property type="term" value="F:transmembrane transporter activity"/>
    <property type="evidence" value="ECO:0007669"/>
    <property type="project" value="InterPro"/>
</dbReference>
<evidence type="ECO:0000313" key="9">
    <source>
        <dbReference type="EMBL" id="PWW12516.1"/>
    </source>
</evidence>
<dbReference type="OrthoDB" id="9809167at2"/>
<reference evidence="9 10" key="1">
    <citation type="submission" date="2018-05" db="EMBL/GenBank/DDBJ databases">
        <title>Genomic Encyclopedia of Type Strains, Phase IV (KMG-IV): sequencing the most valuable type-strain genomes for metagenomic binning, comparative biology and taxonomic classification.</title>
        <authorList>
            <person name="Goeker M."/>
        </authorList>
    </citation>
    <scope>NUCLEOTIDE SEQUENCE [LARGE SCALE GENOMIC DNA]</scope>
    <source>
        <strain evidence="9 10">DSM 19579</strain>
    </source>
</reference>
<evidence type="ECO:0000313" key="10">
    <source>
        <dbReference type="Proteomes" id="UP000246744"/>
    </source>
</evidence>
<feature type="transmembrane region" description="Helical" evidence="8">
    <location>
        <begin position="276"/>
        <end position="296"/>
    </location>
</feature>
<comment type="similarity">
    <text evidence="2 7">Belongs to the purine-cytosine permease (2.A.39) family.</text>
</comment>
<dbReference type="AlphaFoldDB" id="A0A317Q992"/>
<dbReference type="PANTHER" id="PTHR31806:SF1">
    <property type="entry name" value="PURINE-CYTOSINE PERMEASE FCY2-RELATED"/>
    <property type="match status" value="1"/>
</dbReference>